<evidence type="ECO:0000313" key="3">
    <source>
        <dbReference type="EMBL" id="KAH8993941.1"/>
    </source>
</evidence>
<dbReference type="InterPro" id="IPR018712">
    <property type="entry name" value="Tle1-like_cat"/>
</dbReference>
<dbReference type="PANTHER" id="PTHR33840">
    <property type="match status" value="1"/>
</dbReference>
<dbReference type="EMBL" id="JAKELL010000016">
    <property type="protein sequence ID" value="KAH8993941.1"/>
    <property type="molecule type" value="Genomic_DNA"/>
</dbReference>
<sequence>MVEASTILTPPVPPAVEMLRKPRTLVLCFDGTTNEFGGTNTNVVKLYSLLRKDKVEDQLCYYQAGIGTYIQPGVVSPLFEKAAEILDDTIAWYLYQHIIDGYKFLMQSYNVGDKVCLFGFSRGAYTARALAGMLHKVGLLSKDNIEQIPFAYELYKSDDNDALAQGFKMTFSRAVPIEFVGVWDTVASVGFIMGKTLPFADVNTTIRVFRQALSLDEVRADDLTYDKPKPARDTAPGRMDELYDTDLKEVWFAGCHTDVGGGSTPDSMKHSLANISLRWMVQEAMRASCGIQFDLNAFARWNIPITVGRDPPTSGTPSQGSENVKGRTEGSAAENDRVDAQDIVQPIHDDLVDVPVWWLLEIIPTEFTYQNAQDKWVTSWGPHLGRGRYVPPNSLFHESVKTRMQDPKLKYKPRAVYTQGTESYVT</sequence>
<reference evidence="3" key="1">
    <citation type="submission" date="2022-01" db="EMBL/GenBank/DDBJ databases">
        <title>Comparative genomics reveals a dynamic genome evolution in the ectomycorrhizal milk-cap (Lactarius) mushrooms.</title>
        <authorList>
            <consortium name="DOE Joint Genome Institute"/>
            <person name="Lebreton A."/>
            <person name="Tang N."/>
            <person name="Kuo A."/>
            <person name="LaButti K."/>
            <person name="Drula E."/>
            <person name="Barry K."/>
            <person name="Clum A."/>
            <person name="Lipzen A."/>
            <person name="Mousain D."/>
            <person name="Ng V."/>
            <person name="Wang R."/>
            <person name="Wang X."/>
            <person name="Dai Y."/>
            <person name="Henrissat B."/>
            <person name="Grigoriev I.V."/>
            <person name="Guerin-Laguette A."/>
            <person name="Yu F."/>
            <person name="Martin F.M."/>
        </authorList>
    </citation>
    <scope>NUCLEOTIDE SEQUENCE</scope>
    <source>
        <strain evidence="3">QP</strain>
    </source>
</reference>
<dbReference type="SUPFAM" id="SSF53474">
    <property type="entry name" value="alpha/beta-Hydrolases"/>
    <property type="match status" value="1"/>
</dbReference>
<comment type="caution">
    <text evidence="3">The sequence shown here is derived from an EMBL/GenBank/DDBJ whole genome shotgun (WGS) entry which is preliminary data.</text>
</comment>
<dbReference type="Pfam" id="PF09994">
    <property type="entry name" value="T6SS_Tle1-like_cat"/>
    <property type="match status" value="1"/>
</dbReference>
<dbReference type="AlphaFoldDB" id="A0AAD4LJX2"/>
<gene>
    <name evidence="3" type="ORF">EDB92DRAFT_2085837</name>
</gene>
<dbReference type="InterPro" id="IPR029058">
    <property type="entry name" value="AB_hydrolase_fold"/>
</dbReference>
<evidence type="ECO:0000259" key="2">
    <source>
        <dbReference type="Pfam" id="PF09994"/>
    </source>
</evidence>
<organism evidence="3 4">
    <name type="scientific">Lactarius akahatsu</name>
    <dbReference type="NCBI Taxonomy" id="416441"/>
    <lineage>
        <taxon>Eukaryota</taxon>
        <taxon>Fungi</taxon>
        <taxon>Dikarya</taxon>
        <taxon>Basidiomycota</taxon>
        <taxon>Agaricomycotina</taxon>
        <taxon>Agaricomycetes</taxon>
        <taxon>Russulales</taxon>
        <taxon>Russulaceae</taxon>
        <taxon>Lactarius</taxon>
    </lineage>
</organism>
<name>A0AAD4LJX2_9AGAM</name>
<feature type="compositionally biased region" description="Basic and acidic residues" evidence="1">
    <location>
        <begin position="324"/>
        <end position="335"/>
    </location>
</feature>
<protein>
    <recommendedName>
        <fullName evidence="2">T6SS Phospholipase effector Tle1-like catalytic domain-containing protein</fullName>
    </recommendedName>
</protein>
<feature type="domain" description="T6SS Phospholipase effector Tle1-like catalytic" evidence="2">
    <location>
        <begin position="23"/>
        <end position="283"/>
    </location>
</feature>
<accession>A0AAD4LJX2</accession>
<feature type="region of interest" description="Disordered" evidence="1">
    <location>
        <begin position="307"/>
        <end position="335"/>
    </location>
</feature>
<evidence type="ECO:0000256" key="1">
    <source>
        <dbReference type="SAM" id="MobiDB-lite"/>
    </source>
</evidence>
<dbReference type="PANTHER" id="PTHR33840:SF2">
    <property type="entry name" value="TLE1 PHOSPHOLIPASE DOMAIN-CONTAINING PROTEIN"/>
    <property type="match status" value="1"/>
</dbReference>
<keyword evidence="4" id="KW-1185">Reference proteome</keyword>
<feature type="compositionally biased region" description="Polar residues" evidence="1">
    <location>
        <begin position="313"/>
        <end position="322"/>
    </location>
</feature>
<evidence type="ECO:0000313" key="4">
    <source>
        <dbReference type="Proteomes" id="UP001201163"/>
    </source>
</evidence>
<dbReference type="Proteomes" id="UP001201163">
    <property type="component" value="Unassembled WGS sequence"/>
</dbReference>
<proteinExistence type="predicted"/>